<dbReference type="Pfam" id="PF00888">
    <property type="entry name" value="Cullin"/>
    <property type="match status" value="1"/>
</dbReference>
<organism evidence="9 13">
    <name type="scientific">Didymodactylos carnosus</name>
    <dbReference type="NCBI Taxonomy" id="1234261"/>
    <lineage>
        <taxon>Eukaryota</taxon>
        <taxon>Metazoa</taxon>
        <taxon>Spiralia</taxon>
        <taxon>Gnathifera</taxon>
        <taxon>Rotifera</taxon>
        <taxon>Eurotatoria</taxon>
        <taxon>Bdelloidea</taxon>
        <taxon>Philodinida</taxon>
        <taxon>Philodinidae</taxon>
        <taxon>Didymodactylos</taxon>
    </lineage>
</organism>
<dbReference type="EMBL" id="CAJOBC010004446">
    <property type="protein sequence ID" value="CAF3828004.1"/>
    <property type="molecule type" value="Genomic_DNA"/>
</dbReference>
<dbReference type="GO" id="GO:0031625">
    <property type="term" value="F:ubiquitin protein ligase binding"/>
    <property type="evidence" value="ECO:0007669"/>
    <property type="project" value="InterPro"/>
</dbReference>
<keyword evidence="5" id="KW-0832">Ubl conjugation</keyword>
<dbReference type="Gene3D" id="1.20.1310.10">
    <property type="entry name" value="Cullin Repeats"/>
    <property type="match status" value="4"/>
</dbReference>
<evidence type="ECO:0000256" key="5">
    <source>
        <dbReference type="ARBA" id="ARBA00022843"/>
    </source>
</evidence>
<comment type="similarity">
    <text evidence="2 6 7">Belongs to the cullin family.</text>
</comment>
<dbReference type="FunFam" id="1.20.1310.10:FF:000002">
    <property type="entry name" value="cullin-3 isoform X1"/>
    <property type="match status" value="1"/>
</dbReference>
<gene>
    <name evidence="9" type="ORF">GPM918_LOCUS16702</name>
    <name evidence="10" type="ORF">OVA965_LOCUS23716</name>
    <name evidence="11" type="ORF">SRO942_LOCUS16701</name>
    <name evidence="12" type="ORF">TMI583_LOCUS24436</name>
</gene>
<evidence type="ECO:0000256" key="6">
    <source>
        <dbReference type="PROSITE-ProRule" id="PRU00330"/>
    </source>
</evidence>
<dbReference type="Proteomes" id="UP000663829">
    <property type="component" value="Unassembled WGS sequence"/>
</dbReference>
<dbReference type="OrthoDB" id="27073at2759"/>
<comment type="pathway">
    <text evidence="1">Protein modification; protein ubiquitination.</text>
</comment>
<dbReference type="Proteomes" id="UP000677228">
    <property type="component" value="Unassembled WGS sequence"/>
</dbReference>
<dbReference type="InterPro" id="IPR016159">
    <property type="entry name" value="Cullin_repeat-like_dom_sf"/>
</dbReference>
<evidence type="ECO:0000256" key="2">
    <source>
        <dbReference type="ARBA" id="ARBA00006019"/>
    </source>
</evidence>
<evidence type="ECO:0000313" key="13">
    <source>
        <dbReference type="Proteomes" id="UP000663829"/>
    </source>
</evidence>
<dbReference type="PANTHER" id="PTHR11932">
    <property type="entry name" value="CULLIN"/>
    <property type="match status" value="1"/>
</dbReference>
<keyword evidence="4" id="KW-0833">Ubl conjugation pathway</keyword>
<dbReference type="Proteomes" id="UP000682733">
    <property type="component" value="Unassembled WGS sequence"/>
</dbReference>
<dbReference type="EMBL" id="CAJOBA010035492">
    <property type="protein sequence ID" value="CAF4005573.1"/>
    <property type="molecule type" value="Genomic_DNA"/>
</dbReference>
<proteinExistence type="inferred from homology"/>
<accession>A0A814L0S3</accession>
<dbReference type="InterPro" id="IPR036317">
    <property type="entry name" value="Cullin_homology_sf"/>
</dbReference>
<comment type="caution">
    <text evidence="9">The sequence shown here is derived from an EMBL/GenBank/DDBJ whole genome shotgun (WGS) entry which is preliminary data.</text>
</comment>
<dbReference type="EMBL" id="CAJNOK010013962">
    <property type="protein sequence ID" value="CAF1195313.1"/>
    <property type="molecule type" value="Genomic_DNA"/>
</dbReference>
<evidence type="ECO:0000259" key="8">
    <source>
        <dbReference type="PROSITE" id="PS50069"/>
    </source>
</evidence>
<sequence>MSTKQNVELEDVWAHVATGIKMVFDYETMQPDKWMQLHSLVYDYCTNVNNYSAGSRPNPVVQRNSDDGEGANVIGKKLYMRLKQSLSDYLQNLRRNDCQRQDEYTVLSLYCENWIKYQFCSRVINGIFSYINRHWVARELKNQSKAEKQSIYEVFELALFVWKHVYFEPVNTQVTNACLNLIQSERNNEVIPSRLISNAIANYVTLGFNEASPLYIYQTYFEKQFLMATEHYYKIESATFLMSNSVTDYLSKVETRLNEEERRITYLHQSSLASLIRICENVLIKDHLTEIYAEAKLLLNNDNNQALAKLFKLISRVPNATTGLKSITEEHIHSKGLEAMEDISIQTATNNDDPKPYVEKILEQHKKYLTLVEESFDSDRGFLTALDRACSKFINQNAVTGINIKKTPQLLASYCHILMKKGEKTAANNEIEDVLNQIMIVFNYIQDKDVFENFYGKLLAKRLVSKVSASDELEENMISKLKSVCGFEYTSKLQRMFQDITVSRDLVEQYLKQRQLSLDFSIIVLRTNVWPFTPPHTFIVPNEVS</sequence>
<evidence type="ECO:0000256" key="3">
    <source>
        <dbReference type="ARBA" id="ARBA00022499"/>
    </source>
</evidence>
<dbReference type="GO" id="GO:0006511">
    <property type="term" value="P:ubiquitin-dependent protein catabolic process"/>
    <property type="evidence" value="ECO:0007669"/>
    <property type="project" value="InterPro"/>
</dbReference>
<dbReference type="Proteomes" id="UP000681722">
    <property type="component" value="Unassembled WGS sequence"/>
</dbReference>
<dbReference type="FunFam" id="1.20.1310.10:FF:000019">
    <property type="entry name" value="Cullin 1"/>
    <property type="match status" value="1"/>
</dbReference>
<dbReference type="PROSITE" id="PS50069">
    <property type="entry name" value="CULLIN_2"/>
    <property type="match status" value="1"/>
</dbReference>
<evidence type="ECO:0000256" key="7">
    <source>
        <dbReference type="RuleBase" id="RU003829"/>
    </source>
</evidence>
<dbReference type="AlphaFoldDB" id="A0A814L0S3"/>
<evidence type="ECO:0000313" key="11">
    <source>
        <dbReference type="EMBL" id="CAF3828004.1"/>
    </source>
</evidence>
<evidence type="ECO:0000256" key="1">
    <source>
        <dbReference type="ARBA" id="ARBA00004906"/>
    </source>
</evidence>
<reference evidence="9" key="1">
    <citation type="submission" date="2021-02" db="EMBL/GenBank/DDBJ databases">
        <authorList>
            <person name="Nowell W R."/>
        </authorList>
    </citation>
    <scope>NUCLEOTIDE SEQUENCE</scope>
</reference>
<evidence type="ECO:0000313" key="10">
    <source>
        <dbReference type="EMBL" id="CAF1195313.1"/>
    </source>
</evidence>
<evidence type="ECO:0000256" key="4">
    <source>
        <dbReference type="ARBA" id="ARBA00022786"/>
    </source>
</evidence>
<dbReference type="EMBL" id="CAJNOQ010004446">
    <property type="protein sequence ID" value="CAF1059487.1"/>
    <property type="molecule type" value="Genomic_DNA"/>
</dbReference>
<dbReference type="SMART" id="SM00182">
    <property type="entry name" value="CULLIN"/>
    <property type="match status" value="1"/>
</dbReference>
<protein>
    <recommendedName>
        <fullName evidence="8">Cullin family profile domain-containing protein</fullName>
    </recommendedName>
</protein>
<dbReference type="InterPro" id="IPR001373">
    <property type="entry name" value="Cullin_N"/>
</dbReference>
<dbReference type="SUPFAM" id="SSF75632">
    <property type="entry name" value="Cullin homology domain"/>
    <property type="match status" value="1"/>
</dbReference>
<name>A0A814L0S3_9BILA</name>
<evidence type="ECO:0000313" key="9">
    <source>
        <dbReference type="EMBL" id="CAF1059487.1"/>
    </source>
</evidence>
<evidence type="ECO:0000313" key="12">
    <source>
        <dbReference type="EMBL" id="CAF4005573.1"/>
    </source>
</evidence>
<dbReference type="SUPFAM" id="SSF74788">
    <property type="entry name" value="Cullin repeat-like"/>
    <property type="match status" value="1"/>
</dbReference>
<feature type="domain" description="Cullin family profile" evidence="8">
    <location>
        <begin position="406"/>
        <end position="545"/>
    </location>
</feature>
<dbReference type="InterPro" id="IPR016158">
    <property type="entry name" value="Cullin_homology"/>
</dbReference>
<keyword evidence="3" id="KW-1017">Isopeptide bond</keyword>
<dbReference type="InterPro" id="IPR045093">
    <property type="entry name" value="Cullin"/>
</dbReference>
<keyword evidence="13" id="KW-1185">Reference proteome</keyword>
<dbReference type="FunFam" id="1.20.1310.10:FF:000011">
    <property type="entry name" value="Cullin 1"/>
    <property type="match status" value="1"/>
</dbReference>